<dbReference type="RefSeq" id="XP_060297916.1">
    <property type="nucleotide sequence ID" value="XM_060446534.1"/>
</dbReference>
<dbReference type="AlphaFoldDB" id="A0AA40AU52"/>
<accession>A0AA40AU52</accession>
<gene>
    <name evidence="2" type="ORF">B0T26DRAFT_770140</name>
</gene>
<comment type="caution">
    <text evidence="2">The sequence shown here is derived from an EMBL/GenBank/DDBJ whole genome shotgun (WGS) entry which is preliminary data.</text>
</comment>
<evidence type="ECO:0000256" key="1">
    <source>
        <dbReference type="SAM" id="MobiDB-lite"/>
    </source>
</evidence>
<reference evidence="2" key="1">
    <citation type="submission" date="2023-06" db="EMBL/GenBank/DDBJ databases">
        <title>Genome-scale phylogeny and comparative genomics of the fungal order Sordariales.</title>
        <authorList>
            <consortium name="Lawrence Berkeley National Laboratory"/>
            <person name="Hensen N."/>
            <person name="Bonometti L."/>
            <person name="Westerberg I."/>
            <person name="Brannstrom I.O."/>
            <person name="Guillou S."/>
            <person name="Cros-Aarteil S."/>
            <person name="Calhoun S."/>
            <person name="Haridas S."/>
            <person name="Kuo A."/>
            <person name="Mondo S."/>
            <person name="Pangilinan J."/>
            <person name="Riley R."/>
            <person name="LaButti K."/>
            <person name="Andreopoulos B."/>
            <person name="Lipzen A."/>
            <person name="Chen C."/>
            <person name="Yanf M."/>
            <person name="Daum C."/>
            <person name="Ng V."/>
            <person name="Clum A."/>
            <person name="Steindorff A."/>
            <person name="Ohm R."/>
            <person name="Martin F."/>
            <person name="Silar P."/>
            <person name="Natvig D."/>
            <person name="Lalanne C."/>
            <person name="Gautier V."/>
            <person name="Ament-velasquez S.L."/>
            <person name="Kruys A."/>
            <person name="Hutchinson M.I."/>
            <person name="Powell A.J."/>
            <person name="Barry K."/>
            <person name="Miller A.N."/>
            <person name="Grigoriev I.V."/>
            <person name="Debuchy R."/>
            <person name="Gladieux P."/>
            <person name="Thoren M.H."/>
            <person name="Johannesson H."/>
        </authorList>
    </citation>
    <scope>NUCLEOTIDE SEQUENCE</scope>
    <source>
        <strain evidence="2">SMH2392-1A</strain>
    </source>
</reference>
<feature type="region of interest" description="Disordered" evidence="1">
    <location>
        <begin position="1"/>
        <end position="56"/>
    </location>
</feature>
<proteinExistence type="predicted"/>
<evidence type="ECO:0000313" key="3">
    <source>
        <dbReference type="Proteomes" id="UP001172101"/>
    </source>
</evidence>
<feature type="non-terminal residue" evidence="2">
    <location>
        <position position="1"/>
    </location>
</feature>
<feature type="compositionally biased region" description="Pro residues" evidence="1">
    <location>
        <begin position="20"/>
        <end position="38"/>
    </location>
</feature>
<organism evidence="2 3">
    <name type="scientific">Lasiosphaeria miniovina</name>
    <dbReference type="NCBI Taxonomy" id="1954250"/>
    <lineage>
        <taxon>Eukaryota</taxon>
        <taxon>Fungi</taxon>
        <taxon>Dikarya</taxon>
        <taxon>Ascomycota</taxon>
        <taxon>Pezizomycotina</taxon>
        <taxon>Sordariomycetes</taxon>
        <taxon>Sordariomycetidae</taxon>
        <taxon>Sordariales</taxon>
        <taxon>Lasiosphaeriaceae</taxon>
        <taxon>Lasiosphaeria</taxon>
    </lineage>
</organism>
<name>A0AA40AU52_9PEZI</name>
<feature type="compositionally biased region" description="Pro residues" evidence="1">
    <location>
        <begin position="1"/>
        <end position="10"/>
    </location>
</feature>
<feature type="non-terminal residue" evidence="2">
    <location>
        <position position="277"/>
    </location>
</feature>
<feature type="compositionally biased region" description="Basic residues" evidence="1">
    <location>
        <begin position="39"/>
        <end position="56"/>
    </location>
</feature>
<dbReference type="EMBL" id="JAUIRO010000003">
    <property type="protein sequence ID" value="KAK0721992.1"/>
    <property type="molecule type" value="Genomic_DNA"/>
</dbReference>
<evidence type="ECO:0000313" key="2">
    <source>
        <dbReference type="EMBL" id="KAK0721992.1"/>
    </source>
</evidence>
<keyword evidence="3" id="KW-1185">Reference proteome</keyword>
<protein>
    <submittedName>
        <fullName evidence="2">Uncharacterized protein</fullName>
    </submittedName>
</protein>
<dbReference type="Proteomes" id="UP001172101">
    <property type="component" value="Unassembled WGS sequence"/>
</dbReference>
<dbReference type="GeneID" id="85329804"/>
<sequence>GLPPRLPPSRPRPRPRLRLRPPPPLRPPLRPRPPPPSRGPRRRSGPGRQLRTRRSRCRWRSRRIPCSRRGLVRHGRAPAAARRAPRCRRRAHVPRRLRPAGCCGASSASDRRADYCCYHPGYDVLPRRCRPALRPRERAARLLRAVGNKQGGFFQGDGREGKEGKALEYTGTQHIRCCSLGSPFLSLIGCPADKLRWRPLVEYRGRELVSFVFFFPLSTMHKHANTQPRAKRERPFFFNDTHIMRGRKRRREREAEKGGAWPVWFSCLLGIALAKYR</sequence>